<keyword evidence="3" id="KW-0732">Signal</keyword>
<gene>
    <name evidence="5" type="ORF">R3P38DRAFT_2498283</name>
</gene>
<evidence type="ECO:0000256" key="3">
    <source>
        <dbReference type="SAM" id="SignalP"/>
    </source>
</evidence>
<evidence type="ECO:0000256" key="1">
    <source>
        <dbReference type="ARBA" id="ARBA00038215"/>
    </source>
</evidence>
<dbReference type="Gene3D" id="3.40.710.10">
    <property type="entry name" value="DD-peptidase/beta-lactamase superfamily"/>
    <property type="match status" value="1"/>
</dbReference>
<name>A0AAW0E2M0_9AGAR</name>
<dbReference type="PANTHER" id="PTHR46825:SF15">
    <property type="entry name" value="BETA-LACTAMASE-RELATED DOMAIN-CONTAINING PROTEIN"/>
    <property type="match status" value="1"/>
</dbReference>
<feature type="compositionally biased region" description="Low complexity" evidence="2">
    <location>
        <begin position="400"/>
        <end position="418"/>
    </location>
</feature>
<feature type="chain" id="PRO_5043497234" evidence="3">
    <location>
        <begin position="22"/>
        <end position="570"/>
    </location>
</feature>
<dbReference type="EMBL" id="JAWWNJ010000004">
    <property type="protein sequence ID" value="KAK7057878.1"/>
    <property type="molecule type" value="Genomic_DNA"/>
</dbReference>
<dbReference type="Pfam" id="PF00144">
    <property type="entry name" value="Beta-lactamase"/>
    <property type="match status" value="1"/>
</dbReference>
<organism evidence="5 6">
    <name type="scientific">Favolaschia claudopus</name>
    <dbReference type="NCBI Taxonomy" id="2862362"/>
    <lineage>
        <taxon>Eukaryota</taxon>
        <taxon>Fungi</taxon>
        <taxon>Dikarya</taxon>
        <taxon>Basidiomycota</taxon>
        <taxon>Agaricomycotina</taxon>
        <taxon>Agaricomycetes</taxon>
        <taxon>Agaricomycetidae</taxon>
        <taxon>Agaricales</taxon>
        <taxon>Marasmiineae</taxon>
        <taxon>Mycenaceae</taxon>
        <taxon>Favolaschia</taxon>
    </lineage>
</organism>
<comment type="similarity">
    <text evidence="1">Belongs to the peptidase S12 family.</text>
</comment>
<comment type="caution">
    <text evidence="5">The sequence shown here is derived from an EMBL/GenBank/DDBJ whole genome shotgun (WGS) entry which is preliminary data.</text>
</comment>
<feature type="domain" description="Beta-lactamase-related" evidence="4">
    <location>
        <begin position="34"/>
        <end position="377"/>
    </location>
</feature>
<evidence type="ECO:0000313" key="5">
    <source>
        <dbReference type="EMBL" id="KAK7057878.1"/>
    </source>
</evidence>
<reference evidence="5 6" key="1">
    <citation type="journal article" date="2024" name="J Genomics">
        <title>Draft genome sequencing and assembly of Favolaschia claudopus CIRM-BRFM 2984 isolated from oak limbs.</title>
        <authorList>
            <person name="Navarro D."/>
            <person name="Drula E."/>
            <person name="Chaduli D."/>
            <person name="Cazenave R."/>
            <person name="Ahrendt S."/>
            <person name="Wang J."/>
            <person name="Lipzen A."/>
            <person name="Daum C."/>
            <person name="Barry K."/>
            <person name="Grigoriev I.V."/>
            <person name="Favel A."/>
            <person name="Rosso M.N."/>
            <person name="Martin F."/>
        </authorList>
    </citation>
    <scope>NUCLEOTIDE SEQUENCE [LARGE SCALE GENOMIC DNA]</scope>
    <source>
        <strain evidence="5 6">CIRM-BRFM 2984</strain>
    </source>
</reference>
<dbReference type="AlphaFoldDB" id="A0AAW0E2M0"/>
<evidence type="ECO:0000256" key="2">
    <source>
        <dbReference type="SAM" id="MobiDB-lite"/>
    </source>
</evidence>
<dbReference type="InterPro" id="IPR012338">
    <property type="entry name" value="Beta-lactam/transpept-like"/>
</dbReference>
<dbReference type="InterPro" id="IPR001466">
    <property type="entry name" value="Beta-lactam-related"/>
</dbReference>
<proteinExistence type="inferred from homology"/>
<feature type="region of interest" description="Disordered" evidence="2">
    <location>
        <begin position="395"/>
        <end position="427"/>
    </location>
</feature>
<accession>A0AAW0E2M0</accession>
<sequence>MIFSILQLFLASTSLVQQAKGTATSKYLDDKLSSAIQDIIKENNIPGLSLGILSPSGSFEFGAWGNRTETGEKVTPDTIFGIGSLSKGFLSASLGILMQDFQDGVNTTALPHGVTKFDWDTKVAALLPGEWKTEDVFSTKQTDLRDLLSHVTGLPSHDLSYSPDDTPRDLVLRMRNLRAAYEFRQHYEYNNQMYVTGSYIVSKFSGIPYRDFVEKRILLPLNMSSSTLHPDRVSSLDRFSQTWSPSGRRIPFFADDKKMELIAGAGGVISSVQDLVQWAKLILNGGVVAGPGTNSSVVIPSSSFQIATTGNSVISQANLGDGTFAPMEYGFGWVRTAYRGHELIWHNGGAPGVSSMCAVFPYDNFAVVVLSNTAGVGPETVAFAVADRILGLPTPSLDDSNNSTATSTSSAQPGPSQTVAPPRHDDLAGTYSNAGYGNFTLCSSSSPSAICAPVLRDFSKVDTASGGSSAQNDTQLYSAWSRFWGTHLRFTPVPGTSNDYSAQLSSLYVDGYGADKSAFEDRLFVFKASFMEEGGKVVGLGLFVAEGETWRGKKGGSVRDMADAWFDKVY</sequence>
<evidence type="ECO:0000259" key="4">
    <source>
        <dbReference type="Pfam" id="PF00144"/>
    </source>
</evidence>
<feature type="signal peptide" evidence="3">
    <location>
        <begin position="1"/>
        <end position="21"/>
    </location>
</feature>
<protein>
    <submittedName>
        <fullName evidence="5">Beta-lactamase domain-containing protein</fullName>
    </submittedName>
</protein>
<dbReference type="Proteomes" id="UP001362999">
    <property type="component" value="Unassembled WGS sequence"/>
</dbReference>
<dbReference type="PANTHER" id="PTHR46825">
    <property type="entry name" value="D-ALANYL-D-ALANINE-CARBOXYPEPTIDASE/ENDOPEPTIDASE AMPH"/>
    <property type="match status" value="1"/>
</dbReference>
<dbReference type="InterPro" id="IPR050491">
    <property type="entry name" value="AmpC-like"/>
</dbReference>
<dbReference type="SUPFAM" id="SSF56601">
    <property type="entry name" value="beta-lactamase/transpeptidase-like"/>
    <property type="match status" value="1"/>
</dbReference>
<keyword evidence="6" id="KW-1185">Reference proteome</keyword>
<evidence type="ECO:0000313" key="6">
    <source>
        <dbReference type="Proteomes" id="UP001362999"/>
    </source>
</evidence>